<dbReference type="Proteomes" id="UP000250266">
    <property type="component" value="Unassembled WGS sequence"/>
</dbReference>
<dbReference type="GO" id="GO:0046403">
    <property type="term" value="F:polynucleotide 3'-phosphatase activity"/>
    <property type="evidence" value="ECO:0007669"/>
    <property type="project" value="TreeGrafter"/>
</dbReference>
<evidence type="ECO:0000313" key="3">
    <source>
        <dbReference type="Proteomes" id="UP000250266"/>
    </source>
</evidence>
<dbReference type="InterPro" id="IPR023214">
    <property type="entry name" value="HAD_sf"/>
</dbReference>
<dbReference type="Pfam" id="PF08645">
    <property type="entry name" value="PNK3P"/>
    <property type="match status" value="1"/>
</dbReference>
<dbReference type="OrthoDB" id="19045at2759"/>
<evidence type="ECO:0000256" key="1">
    <source>
        <dbReference type="SAM" id="MobiDB-lite"/>
    </source>
</evidence>
<dbReference type="InterPro" id="IPR036412">
    <property type="entry name" value="HAD-like_sf"/>
</dbReference>
<evidence type="ECO:0000313" key="2">
    <source>
        <dbReference type="EMBL" id="OCK77416.1"/>
    </source>
</evidence>
<dbReference type="FunFam" id="3.40.50.1000:FF:000078">
    <property type="entry name" value="Bifunctional polynucleotide phosphatase/kinase"/>
    <property type="match status" value="1"/>
</dbReference>
<reference evidence="2 3" key="1">
    <citation type="journal article" date="2016" name="Nat. Commun.">
        <title>Ectomycorrhizal ecology is imprinted in the genome of the dominant symbiotic fungus Cenococcum geophilum.</title>
        <authorList>
            <consortium name="DOE Joint Genome Institute"/>
            <person name="Peter M."/>
            <person name="Kohler A."/>
            <person name="Ohm R.A."/>
            <person name="Kuo A."/>
            <person name="Krutzmann J."/>
            <person name="Morin E."/>
            <person name="Arend M."/>
            <person name="Barry K.W."/>
            <person name="Binder M."/>
            <person name="Choi C."/>
            <person name="Clum A."/>
            <person name="Copeland A."/>
            <person name="Grisel N."/>
            <person name="Haridas S."/>
            <person name="Kipfer T."/>
            <person name="LaButti K."/>
            <person name="Lindquist E."/>
            <person name="Lipzen A."/>
            <person name="Maire R."/>
            <person name="Meier B."/>
            <person name="Mihaltcheva S."/>
            <person name="Molinier V."/>
            <person name="Murat C."/>
            <person name="Poggeler S."/>
            <person name="Quandt C.A."/>
            <person name="Sperisen C."/>
            <person name="Tritt A."/>
            <person name="Tisserant E."/>
            <person name="Crous P.W."/>
            <person name="Henrissat B."/>
            <person name="Nehls U."/>
            <person name="Egli S."/>
            <person name="Spatafora J.W."/>
            <person name="Grigoriev I.V."/>
            <person name="Martin F.M."/>
        </authorList>
    </citation>
    <scope>NUCLEOTIDE SEQUENCE [LARGE SCALE GENOMIC DNA]</scope>
    <source>
        <strain evidence="2 3">CBS 459.81</strain>
    </source>
</reference>
<dbReference type="GO" id="GO:0046404">
    <property type="term" value="F:ATP-dependent polydeoxyribonucleotide 5'-hydroxyl-kinase activity"/>
    <property type="evidence" value="ECO:0007669"/>
    <property type="project" value="TreeGrafter"/>
</dbReference>
<protein>
    <submittedName>
        <fullName evidence="2">PNK3P-domain-containing protein</fullName>
    </submittedName>
</protein>
<dbReference type="InterPro" id="IPR006549">
    <property type="entry name" value="HAD-SF_hydro_IIIA"/>
</dbReference>
<dbReference type="Gene3D" id="3.40.50.300">
    <property type="entry name" value="P-loop containing nucleotide triphosphate hydrolases"/>
    <property type="match status" value="1"/>
</dbReference>
<keyword evidence="3" id="KW-1185">Reference proteome</keyword>
<feature type="region of interest" description="Disordered" evidence="1">
    <location>
        <begin position="1"/>
        <end position="35"/>
    </location>
</feature>
<accession>A0A8E2E4T2</accession>
<dbReference type="GO" id="GO:0006281">
    <property type="term" value="P:DNA repair"/>
    <property type="evidence" value="ECO:0007669"/>
    <property type="project" value="TreeGrafter"/>
</dbReference>
<dbReference type="SUPFAM" id="SSF52540">
    <property type="entry name" value="P-loop containing nucleoside triphosphate hydrolases"/>
    <property type="match status" value="1"/>
</dbReference>
<proteinExistence type="predicted"/>
<dbReference type="PANTHER" id="PTHR12083">
    <property type="entry name" value="BIFUNCTIONAL POLYNUCLEOTIDE PHOSPHATASE/KINASE"/>
    <property type="match status" value="1"/>
</dbReference>
<dbReference type="Pfam" id="PF13671">
    <property type="entry name" value="AAA_33"/>
    <property type="match status" value="1"/>
</dbReference>
<dbReference type="GO" id="GO:0003690">
    <property type="term" value="F:double-stranded DNA binding"/>
    <property type="evidence" value="ECO:0007669"/>
    <property type="project" value="TreeGrafter"/>
</dbReference>
<dbReference type="InterPro" id="IPR006551">
    <property type="entry name" value="Polynucleotide_phosphatase"/>
</dbReference>
<dbReference type="InterPro" id="IPR013954">
    <property type="entry name" value="PNK3P"/>
</dbReference>
<dbReference type="AlphaFoldDB" id="A0A8E2E4T2"/>
<dbReference type="PANTHER" id="PTHR12083:SF9">
    <property type="entry name" value="BIFUNCTIONAL POLYNUCLEOTIDE PHOSPHATASE_KINASE"/>
    <property type="match status" value="1"/>
</dbReference>
<dbReference type="Gene3D" id="3.40.50.1000">
    <property type="entry name" value="HAD superfamily/HAD-like"/>
    <property type="match status" value="1"/>
</dbReference>
<organism evidence="2 3">
    <name type="scientific">Lepidopterella palustris CBS 459.81</name>
    <dbReference type="NCBI Taxonomy" id="1314670"/>
    <lineage>
        <taxon>Eukaryota</taxon>
        <taxon>Fungi</taxon>
        <taxon>Dikarya</taxon>
        <taxon>Ascomycota</taxon>
        <taxon>Pezizomycotina</taxon>
        <taxon>Dothideomycetes</taxon>
        <taxon>Pleosporomycetidae</taxon>
        <taxon>Mytilinidiales</taxon>
        <taxon>Argynnaceae</taxon>
        <taxon>Lepidopterella</taxon>
    </lineage>
</organism>
<dbReference type="EMBL" id="KV745130">
    <property type="protein sequence ID" value="OCK77416.1"/>
    <property type="molecule type" value="Genomic_DNA"/>
</dbReference>
<sequence>MSPNRPVPAKRASTDDRGVSPPPVKRRQQSTTTSKAVASFFTPISKKEPEKMTWRVVNDSLLIGRYQAPTATQSTKSGAKRRKIAAFDFLTFGLVQDSTLITSASGNRFGRDVTDWKWWHSSIPATLRSLHEDGYLVAVLSNQAGISLKSNPKTVKSDQKRLGDFKGKVSAVLSQLDLPINVYAATARDNYRKPRAGMWQELLGDCDLESAESVDLENSFFVGDAGGRQANSPGGTSKDHSCVDRDFAANVGIEFRTPEEYFLKEERRPFIREFDPASLIKRASDTTNDAIEALFSKVNPVDIVLFCGSPGAGKSSFYWKHLQALGYARVNQDSLKTREKCLKSATAFIENETSVVVDNTNADPETRSQWINLAKKLKVPIRCVLFTASLKLCEHNDIVRALNSGTVMNPEKRTILPKLAFTGFASRYREPKLEEGFEDITKVEFRFEGTEEQRAIWSKYWL</sequence>
<dbReference type="SUPFAM" id="SSF56784">
    <property type="entry name" value="HAD-like"/>
    <property type="match status" value="1"/>
</dbReference>
<gene>
    <name evidence="2" type="ORF">K432DRAFT_384706</name>
</gene>
<dbReference type="InterPro" id="IPR027417">
    <property type="entry name" value="P-loop_NTPase"/>
</dbReference>
<dbReference type="NCBIfam" id="TIGR01664">
    <property type="entry name" value="DNA-3'-Pase"/>
    <property type="match status" value="1"/>
</dbReference>
<dbReference type="NCBIfam" id="TIGR01662">
    <property type="entry name" value="HAD-SF-IIIA"/>
    <property type="match status" value="1"/>
</dbReference>
<dbReference type="FunFam" id="3.40.50.300:FF:002548">
    <property type="entry name" value="DNA kinase/phosphatase Pnk1"/>
    <property type="match status" value="1"/>
</dbReference>
<name>A0A8E2E4T2_9PEZI</name>